<keyword evidence="1" id="KW-0812">Transmembrane</keyword>
<gene>
    <name evidence="4" type="ORF">A1355_13450</name>
</gene>
<feature type="signal peptide" evidence="2">
    <location>
        <begin position="1"/>
        <end position="22"/>
    </location>
</feature>
<dbReference type="Proteomes" id="UP000077628">
    <property type="component" value="Unassembled WGS sequence"/>
</dbReference>
<comment type="caution">
    <text evidence="4">The sequence shown here is derived from an EMBL/GenBank/DDBJ whole genome shotgun (WGS) entry which is preliminary data.</text>
</comment>
<keyword evidence="2" id="KW-0732">Signal</keyword>
<dbReference type="Pfam" id="PF07691">
    <property type="entry name" value="PA14"/>
    <property type="match status" value="1"/>
</dbReference>
<evidence type="ECO:0000313" key="5">
    <source>
        <dbReference type="Proteomes" id="UP000077628"/>
    </source>
</evidence>
<keyword evidence="1" id="KW-1133">Transmembrane helix</keyword>
<name>A0A177N670_9GAMM</name>
<dbReference type="InterPro" id="IPR011658">
    <property type="entry name" value="PA14_dom"/>
</dbReference>
<feature type="chain" id="PRO_5008068783" description="PA14 domain-containing protein" evidence="2">
    <location>
        <begin position="23"/>
        <end position="236"/>
    </location>
</feature>
<evidence type="ECO:0000256" key="1">
    <source>
        <dbReference type="SAM" id="Phobius"/>
    </source>
</evidence>
<proteinExistence type="predicted"/>
<evidence type="ECO:0000256" key="2">
    <source>
        <dbReference type="SAM" id="SignalP"/>
    </source>
</evidence>
<keyword evidence="5" id="KW-1185">Reference proteome</keyword>
<feature type="domain" description="PA14" evidence="3">
    <location>
        <begin position="35"/>
        <end position="212"/>
    </location>
</feature>
<dbReference type="InterPro" id="IPR037524">
    <property type="entry name" value="PA14/GLEYA"/>
</dbReference>
<dbReference type="STRING" id="702114.A1355_13450"/>
<reference evidence="5" key="1">
    <citation type="submission" date="2016-03" db="EMBL/GenBank/DDBJ databases">
        <authorList>
            <person name="Heylen K."/>
            <person name="De Vos P."/>
            <person name="Vekeman B."/>
        </authorList>
    </citation>
    <scope>NUCLEOTIDE SEQUENCE [LARGE SCALE GENOMIC DNA]</scope>
    <source>
        <strain evidence="5">R-45383</strain>
    </source>
</reference>
<evidence type="ECO:0000259" key="3">
    <source>
        <dbReference type="PROSITE" id="PS51820"/>
    </source>
</evidence>
<dbReference type="EMBL" id="LUUK01000209">
    <property type="protein sequence ID" value="OAI13506.1"/>
    <property type="molecule type" value="Genomic_DNA"/>
</dbReference>
<dbReference type="OrthoDB" id="5573673at2"/>
<evidence type="ECO:0000313" key="4">
    <source>
        <dbReference type="EMBL" id="OAI13506.1"/>
    </source>
</evidence>
<dbReference type="AlphaFoldDB" id="A0A177N670"/>
<organism evidence="4 5">
    <name type="scientific">Methylomonas koyamae</name>
    <dbReference type="NCBI Taxonomy" id="702114"/>
    <lineage>
        <taxon>Bacteria</taxon>
        <taxon>Pseudomonadati</taxon>
        <taxon>Pseudomonadota</taxon>
        <taxon>Gammaproteobacteria</taxon>
        <taxon>Methylococcales</taxon>
        <taxon>Methylococcaceae</taxon>
        <taxon>Methylomonas</taxon>
    </lineage>
</organism>
<dbReference type="SMART" id="SM00758">
    <property type="entry name" value="PA14"/>
    <property type="match status" value="1"/>
</dbReference>
<dbReference type="PROSITE" id="PS51820">
    <property type="entry name" value="PA14"/>
    <property type="match status" value="1"/>
</dbReference>
<dbReference type="SUPFAM" id="SSF56988">
    <property type="entry name" value="Anthrax protective antigen"/>
    <property type="match status" value="1"/>
</dbReference>
<keyword evidence="1" id="KW-0472">Membrane</keyword>
<dbReference type="Gene3D" id="3.90.182.10">
    <property type="entry name" value="Toxin - Anthrax Protective Antigen,domain 1"/>
    <property type="match status" value="1"/>
</dbReference>
<dbReference type="RefSeq" id="WP_064031221.1">
    <property type="nucleotide sequence ID" value="NZ_LUUK01000209.1"/>
</dbReference>
<sequence length="236" mass="23779">MKTLFAGSLVLGLLAGIGSARADVVLTSSIALPSLSGSGLSGSYYAFNSWPGNLATTETLIGQSSGPTATFTATSICFPTCNTTIGDDSTLAQYLGGNAVNLSPNSVSNLSDHGLVLTGYLAVTAPGTYQFSLASDDGARLQIGGTTVIDADGDHSLSGGSANVEFTNSGLYAFKVLAFEDGGVTGLTVLQNGNSLSASQLYASAVPIPGAVWLFVSAIGGIGLASRCGRGSYKRR</sequence>
<feature type="transmembrane region" description="Helical" evidence="1">
    <location>
        <begin position="201"/>
        <end position="226"/>
    </location>
</feature>
<protein>
    <recommendedName>
        <fullName evidence="3">PA14 domain-containing protein</fullName>
    </recommendedName>
</protein>
<accession>A0A177N670</accession>